<dbReference type="OrthoDB" id="9985577at2759"/>
<name>A0A2G8KPQ2_STIJA</name>
<dbReference type="Pfam" id="PF00583">
    <property type="entry name" value="Acetyltransf_1"/>
    <property type="match status" value="1"/>
</dbReference>
<dbReference type="CDD" id="cd04301">
    <property type="entry name" value="NAT_SF"/>
    <property type="match status" value="1"/>
</dbReference>
<accession>A0A2G8KPQ2</accession>
<sequence length="150" mass="16689">MGPAITDLEDVCTTYQTDSRTNFWVAVDTTKIVTNVSNGGSSGIGNGITQSNIVGSIAITQKGDPSIAFLRRVAVDQNYRRLGIARKLVKCAISFCIEQNYDAIELVTTEAQNPARKLYEQEDFVHVKTNFLYHCFAMHHFSLALKKKNL</sequence>
<dbReference type="InterPro" id="IPR000182">
    <property type="entry name" value="GNAT_dom"/>
</dbReference>
<reference evidence="3 4" key="1">
    <citation type="journal article" date="2017" name="PLoS Biol.">
        <title>The sea cucumber genome provides insights into morphological evolution and visceral regeneration.</title>
        <authorList>
            <person name="Zhang X."/>
            <person name="Sun L."/>
            <person name="Yuan J."/>
            <person name="Sun Y."/>
            <person name="Gao Y."/>
            <person name="Zhang L."/>
            <person name="Li S."/>
            <person name="Dai H."/>
            <person name="Hamel J.F."/>
            <person name="Liu C."/>
            <person name="Yu Y."/>
            <person name="Liu S."/>
            <person name="Lin W."/>
            <person name="Guo K."/>
            <person name="Jin S."/>
            <person name="Xu P."/>
            <person name="Storey K.B."/>
            <person name="Huan P."/>
            <person name="Zhang T."/>
            <person name="Zhou Y."/>
            <person name="Zhang J."/>
            <person name="Lin C."/>
            <person name="Li X."/>
            <person name="Xing L."/>
            <person name="Huo D."/>
            <person name="Sun M."/>
            <person name="Wang L."/>
            <person name="Mercier A."/>
            <person name="Li F."/>
            <person name="Yang H."/>
            <person name="Xiang J."/>
        </authorList>
    </citation>
    <scope>NUCLEOTIDE SEQUENCE [LARGE SCALE GENOMIC DNA]</scope>
    <source>
        <strain evidence="3">Shaxun</strain>
        <tissue evidence="3">Muscle</tissue>
    </source>
</reference>
<organism evidence="3 4">
    <name type="scientific">Stichopus japonicus</name>
    <name type="common">Sea cucumber</name>
    <dbReference type="NCBI Taxonomy" id="307972"/>
    <lineage>
        <taxon>Eukaryota</taxon>
        <taxon>Metazoa</taxon>
        <taxon>Echinodermata</taxon>
        <taxon>Eleutherozoa</taxon>
        <taxon>Echinozoa</taxon>
        <taxon>Holothuroidea</taxon>
        <taxon>Aspidochirotacea</taxon>
        <taxon>Aspidochirotida</taxon>
        <taxon>Stichopodidae</taxon>
        <taxon>Apostichopus</taxon>
    </lineage>
</organism>
<evidence type="ECO:0000313" key="4">
    <source>
        <dbReference type="Proteomes" id="UP000230750"/>
    </source>
</evidence>
<protein>
    <recommendedName>
        <fullName evidence="2">N-acetyltransferase domain-containing protein</fullName>
    </recommendedName>
</protein>
<dbReference type="STRING" id="307972.A0A2G8KPQ2"/>
<dbReference type="EMBL" id="MRZV01000439">
    <property type="protein sequence ID" value="PIK49981.1"/>
    <property type="molecule type" value="Genomic_DNA"/>
</dbReference>
<dbReference type="Proteomes" id="UP000230750">
    <property type="component" value="Unassembled WGS sequence"/>
</dbReference>
<comment type="caution">
    <text evidence="3">The sequence shown here is derived from an EMBL/GenBank/DDBJ whole genome shotgun (WGS) entry which is preliminary data.</text>
</comment>
<dbReference type="PROSITE" id="PS51186">
    <property type="entry name" value="GNAT"/>
    <property type="match status" value="1"/>
</dbReference>
<dbReference type="PANTHER" id="PTHR13947:SF37">
    <property type="entry name" value="LD18367P"/>
    <property type="match status" value="1"/>
</dbReference>
<dbReference type="InterPro" id="IPR016181">
    <property type="entry name" value="Acyl_CoA_acyltransferase"/>
</dbReference>
<dbReference type="Gene3D" id="3.40.630.30">
    <property type="match status" value="1"/>
</dbReference>
<dbReference type="GO" id="GO:0008080">
    <property type="term" value="F:N-acetyltransferase activity"/>
    <property type="evidence" value="ECO:0007669"/>
    <property type="project" value="InterPro"/>
</dbReference>
<feature type="domain" description="N-acetyltransferase" evidence="2">
    <location>
        <begin position="1"/>
        <end position="148"/>
    </location>
</feature>
<dbReference type="AlphaFoldDB" id="A0A2G8KPQ2"/>
<keyword evidence="1" id="KW-0808">Transferase</keyword>
<evidence type="ECO:0000313" key="3">
    <source>
        <dbReference type="EMBL" id="PIK49981.1"/>
    </source>
</evidence>
<dbReference type="SUPFAM" id="SSF55729">
    <property type="entry name" value="Acyl-CoA N-acyltransferases (Nat)"/>
    <property type="match status" value="1"/>
</dbReference>
<gene>
    <name evidence="3" type="ORF">BSL78_13133</name>
</gene>
<evidence type="ECO:0000259" key="2">
    <source>
        <dbReference type="PROSITE" id="PS51186"/>
    </source>
</evidence>
<evidence type="ECO:0000256" key="1">
    <source>
        <dbReference type="ARBA" id="ARBA00022679"/>
    </source>
</evidence>
<proteinExistence type="predicted"/>
<dbReference type="InterPro" id="IPR050769">
    <property type="entry name" value="NAT_camello-type"/>
</dbReference>
<dbReference type="PANTHER" id="PTHR13947">
    <property type="entry name" value="GNAT FAMILY N-ACETYLTRANSFERASE"/>
    <property type="match status" value="1"/>
</dbReference>
<keyword evidence="4" id="KW-1185">Reference proteome</keyword>